<evidence type="ECO:0000313" key="1">
    <source>
        <dbReference type="EMBL" id="VVM15869.1"/>
    </source>
</evidence>
<organism evidence="1">
    <name type="scientific">Pseudomonas fluorescens</name>
    <dbReference type="NCBI Taxonomy" id="294"/>
    <lineage>
        <taxon>Bacteria</taxon>
        <taxon>Pseudomonadati</taxon>
        <taxon>Pseudomonadota</taxon>
        <taxon>Gammaproteobacteria</taxon>
        <taxon>Pseudomonadales</taxon>
        <taxon>Pseudomonadaceae</taxon>
        <taxon>Pseudomonas</taxon>
    </lineage>
</organism>
<name>A0A5E6MWU3_PSEFL</name>
<gene>
    <name evidence="1" type="ORF">PS683_04190</name>
</gene>
<accession>A0A5E6MWU3</accession>
<dbReference type="EMBL" id="LR700647">
    <property type="protein sequence ID" value="VVM15869.1"/>
    <property type="molecule type" value="Genomic_DNA"/>
</dbReference>
<sequence length="193" mass="20978">MRAASNSSVGHIRLPLITRIQPTDGFVAWVSLSRNKSDGIRSLRNSLPAHGQAIRRSQAAGCSERPEPPSDLMQFFLLESDAVHYADWDCEPLNICFEGFATVPYDSAGHTPAETHSPADVVAQDDFPELVVVIETCDLSPVGVDSASNDSFRCQAENFYLVFSRAPGTPLTSASRNVNQKSMLTLPILLMGV</sequence>
<reference evidence="1" key="1">
    <citation type="submission" date="2019-09" db="EMBL/GenBank/DDBJ databases">
        <authorList>
            <person name="Chandra G."/>
            <person name="Truman W A."/>
        </authorList>
    </citation>
    <scope>NUCLEOTIDE SEQUENCE</scope>
    <source>
        <strain evidence="1">PS683</strain>
    </source>
</reference>
<dbReference type="AlphaFoldDB" id="A0A5E6MWU3"/>
<protein>
    <submittedName>
        <fullName evidence="1">Uncharacterized protein</fullName>
    </submittedName>
</protein>
<proteinExistence type="predicted"/>